<dbReference type="GO" id="GO:0044877">
    <property type="term" value="F:protein-containing complex binding"/>
    <property type="evidence" value="ECO:0007669"/>
    <property type="project" value="TreeGrafter"/>
</dbReference>
<accession>A0A0E4BLB3</accession>
<dbReference type="SUPFAM" id="SSF51735">
    <property type="entry name" value="NAD(P)-binding Rossmann-fold domains"/>
    <property type="match status" value="1"/>
</dbReference>
<reference evidence="2 3" key="1">
    <citation type="submission" date="2014-11" db="EMBL/GenBank/DDBJ databases">
        <title>Symbiosis island explosion on the genome of extra-slow-growing strains of soybean bradyrhizobia with massive insertion sequences.</title>
        <authorList>
            <person name="Iida T."/>
            <person name="Minamisawa K."/>
        </authorList>
    </citation>
    <scope>NUCLEOTIDE SEQUENCE [LARGE SCALE GENOMIC DNA]</scope>
    <source>
        <strain evidence="2 3">NK6</strain>
    </source>
</reference>
<evidence type="ECO:0000313" key="3">
    <source>
        <dbReference type="Proteomes" id="UP000063308"/>
    </source>
</evidence>
<dbReference type="InterPro" id="IPR036291">
    <property type="entry name" value="NAD(P)-bd_dom_sf"/>
</dbReference>
<protein>
    <recommendedName>
        <fullName evidence="1">NAD-dependent epimerase/dehydratase domain-containing protein</fullName>
    </recommendedName>
</protein>
<dbReference type="AlphaFoldDB" id="A0A0E4BLB3"/>
<dbReference type="PANTHER" id="PTHR12126">
    <property type="entry name" value="NADH-UBIQUINONE OXIDOREDUCTASE 39 KDA SUBUNIT-RELATED"/>
    <property type="match status" value="1"/>
</dbReference>
<feature type="domain" description="NAD-dependent epimerase/dehydratase" evidence="1">
    <location>
        <begin position="9"/>
        <end position="194"/>
    </location>
</feature>
<sequence>MAFYPIQHIVVTGANGYIGSRLVRLALSQGRTVTVLGRRGNPAASNIRYARWELGDPFPMLDFPVETTAVLHLAHDWGDRSTNGINMCGTSVLLQSARARLVKRFIFVSSQSARSDAFNAYGRIKCAIEQSLDGTDTVSARVGLVYGGARRGMYGLLTRLVSVSPVLPMIKPEQLVQPIHVEEVCRGLLALADSDATGWIGLAGPDPVRFGDFLKILAREGFCSALRILPMPLPLALFAAEASAIIPFAPHIDKERILGLAGTHAMDCKQHLLSIGLSVAPLSEGLRSDPIGAKALLSEAAVLCSFILGKRVGGSLLRSYARAIRAVDPDPGPVPLPRIATWRPVLLGFFEPFGRSSVLARRLHIATALSALSVEAFAAAESPPRTGRVSRLLLMLLMVGSEILRFPCRLLFSRRI</sequence>
<dbReference type="Proteomes" id="UP000063308">
    <property type="component" value="Chromosome"/>
</dbReference>
<dbReference type="PANTHER" id="PTHR12126:SF11">
    <property type="entry name" value="NADH DEHYDROGENASE [UBIQUINONE] 1 ALPHA SUBCOMPLEX SUBUNIT 9, MITOCHONDRIAL"/>
    <property type="match status" value="1"/>
</dbReference>
<organism evidence="2 3">
    <name type="scientific">Bradyrhizobium diazoefficiens</name>
    <dbReference type="NCBI Taxonomy" id="1355477"/>
    <lineage>
        <taxon>Bacteria</taxon>
        <taxon>Pseudomonadati</taxon>
        <taxon>Pseudomonadota</taxon>
        <taxon>Alphaproteobacteria</taxon>
        <taxon>Hyphomicrobiales</taxon>
        <taxon>Nitrobacteraceae</taxon>
        <taxon>Bradyrhizobium</taxon>
    </lineage>
</organism>
<evidence type="ECO:0000259" key="1">
    <source>
        <dbReference type="Pfam" id="PF01370"/>
    </source>
</evidence>
<dbReference type="EMBL" id="AP014685">
    <property type="protein sequence ID" value="BAR54401.1"/>
    <property type="molecule type" value="Genomic_DNA"/>
</dbReference>
<proteinExistence type="predicted"/>
<dbReference type="InterPro" id="IPR001509">
    <property type="entry name" value="Epimerase_deHydtase"/>
</dbReference>
<dbReference type="Gene3D" id="3.40.50.720">
    <property type="entry name" value="NAD(P)-binding Rossmann-like Domain"/>
    <property type="match status" value="1"/>
</dbReference>
<dbReference type="InterPro" id="IPR051207">
    <property type="entry name" value="ComplexI_NDUFA9_subunit"/>
</dbReference>
<gene>
    <name evidence="2" type="ORF">NK6_1216</name>
</gene>
<dbReference type="Pfam" id="PF01370">
    <property type="entry name" value="Epimerase"/>
    <property type="match status" value="1"/>
</dbReference>
<name>A0A0E4BLB3_9BRAD</name>
<evidence type="ECO:0000313" key="2">
    <source>
        <dbReference type="EMBL" id="BAR54401.1"/>
    </source>
</evidence>